<name>A0A8S1QNH0_9CILI</name>
<gene>
    <name evidence="1" type="ORF">PSON_ATCC_30995.1.T1130155</name>
</gene>
<evidence type="ECO:0000313" key="2">
    <source>
        <dbReference type="Proteomes" id="UP000692954"/>
    </source>
</evidence>
<comment type="caution">
    <text evidence="1">The sequence shown here is derived from an EMBL/GenBank/DDBJ whole genome shotgun (WGS) entry which is preliminary data.</text>
</comment>
<evidence type="ECO:0000313" key="1">
    <source>
        <dbReference type="EMBL" id="CAD8117333.1"/>
    </source>
</evidence>
<protein>
    <submittedName>
        <fullName evidence="1">Uncharacterized protein</fullName>
    </submittedName>
</protein>
<dbReference type="EMBL" id="CAJJDN010000113">
    <property type="protein sequence ID" value="CAD8117333.1"/>
    <property type="molecule type" value="Genomic_DNA"/>
</dbReference>
<dbReference type="AlphaFoldDB" id="A0A8S1QNH0"/>
<proteinExistence type="predicted"/>
<reference evidence="1" key="1">
    <citation type="submission" date="2021-01" db="EMBL/GenBank/DDBJ databases">
        <authorList>
            <consortium name="Genoscope - CEA"/>
            <person name="William W."/>
        </authorList>
    </citation>
    <scope>NUCLEOTIDE SEQUENCE</scope>
</reference>
<dbReference type="Proteomes" id="UP000692954">
    <property type="component" value="Unassembled WGS sequence"/>
</dbReference>
<keyword evidence="2" id="KW-1185">Reference proteome</keyword>
<sequence>MFEEPIMESMLDYNQSLTLDQKLQTMNFPLKTLSEVKERYKYQIDYSTLQERKFNLRKTRQPLIIFSSADIELNPPRTEVRVKSVISPEINPSLLFVSAQSAQSNNSKSRSLGFRKKRF</sequence>
<accession>A0A8S1QNH0</accession>
<organism evidence="1 2">
    <name type="scientific">Paramecium sonneborni</name>
    <dbReference type="NCBI Taxonomy" id="65129"/>
    <lineage>
        <taxon>Eukaryota</taxon>
        <taxon>Sar</taxon>
        <taxon>Alveolata</taxon>
        <taxon>Ciliophora</taxon>
        <taxon>Intramacronucleata</taxon>
        <taxon>Oligohymenophorea</taxon>
        <taxon>Peniculida</taxon>
        <taxon>Parameciidae</taxon>
        <taxon>Paramecium</taxon>
    </lineage>
</organism>